<protein>
    <submittedName>
        <fullName evidence="5">LOB domain-containing protein 27-like</fullName>
    </submittedName>
</protein>
<comment type="caution">
    <text evidence="5">The sequence shown here is derived from an EMBL/GenBank/DDBJ whole genome shotgun (WGS) entry which is preliminary data.</text>
</comment>
<evidence type="ECO:0000256" key="1">
    <source>
        <dbReference type="ARBA" id="ARBA00005474"/>
    </source>
</evidence>
<keyword evidence="2" id="KW-0732">Signal</keyword>
<comment type="similarity">
    <text evidence="1">Belongs to the LOB domain-containing protein family.</text>
</comment>
<dbReference type="AlphaFoldDB" id="A0A5D3CTR4"/>
<feature type="chain" id="PRO_5042723162" evidence="2">
    <location>
        <begin position="33"/>
        <end position="330"/>
    </location>
</feature>
<dbReference type="Proteomes" id="UP000321947">
    <property type="component" value="Unassembled WGS sequence"/>
</dbReference>
<dbReference type="PANTHER" id="PTHR31301">
    <property type="entry name" value="LOB DOMAIN-CONTAINING PROTEIN 4-RELATED"/>
    <property type="match status" value="1"/>
</dbReference>
<accession>A0A5D3CTR4</accession>
<gene>
    <name evidence="5" type="ORF">E5676_scaffold892G00630</name>
    <name evidence="4" type="ORF">E6C27_scaffold64G003540</name>
</gene>
<evidence type="ECO:0000313" key="7">
    <source>
        <dbReference type="Proteomes" id="UP000321947"/>
    </source>
</evidence>
<dbReference type="OrthoDB" id="1893065at2759"/>
<dbReference type="InterPro" id="IPR004883">
    <property type="entry name" value="LOB"/>
</dbReference>
<dbReference type="PANTHER" id="PTHR31301:SF21">
    <property type="entry name" value="LOB DOMAIN-CONTAINING PROTEIN 27-RELATED"/>
    <property type="match status" value="1"/>
</dbReference>
<name>A0A5D3CTR4_CUCMM</name>
<sequence length="330" mass="37122">MISSEFHPTPNKITALIFISWLVNMTIKGGTSQACAACKYQRRRCSKDCALAPYFPADQPKMFQNAHRLFGVCNIMKILKQVHPSQKDETMTSIIYESNMRSRFPIHGCCGVIWQLHYQIQQVAEELRQVRSRVDMVKEQFNQINNIGITEGEGVGVLGNNDIGYPIYAQPQQQQQYNSNLGSLVNQGIDGSDLLFGNLNMNNGGIYVDNDDNNGLMLKELRIQQHYNDNYGINISNVDSMLMQSNLIPGVQAYPLQQEMEISHDYDDQIAFDTIADDRQSYIESKEACDSSAESTLKDVSETSPEYVSTSRTTDLKNAAACFSLTSHVK</sequence>
<feature type="domain" description="LOB" evidence="3">
    <location>
        <begin position="33"/>
        <end position="134"/>
    </location>
</feature>
<organism evidence="5 7">
    <name type="scientific">Cucumis melo var. makuwa</name>
    <name type="common">Oriental melon</name>
    <dbReference type="NCBI Taxonomy" id="1194695"/>
    <lineage>
        <taxon>Eukaryota</taxon>
        <taxon>Viridiplantae</taxon>
        <taxon>Streptophyta</taxon>
        <taxon>Embryophyta</taxon>
        <taxon>Tracheophyta</taxon>
        <taxon>Spermatophyta</taxon>
        <taxon>Magnoliopsida</taxon>
        <taxon>eudicotyledons</taxon>
        <taxon>Gunneridae</taxon>
        <taxon>Pentapetalae</taxon>
        <taxon>rosids</taxon>
        <taxon>fabids</taxon>
        <taxon>Cucurbitales</taxon>
        <taxon>Cucurbitaceae</taxon>
        <taxon>Benincaseae</taxon>
        <taxon>Cucumis</taxon>
    </lineage>
</organism>
<evidence type="ECO:0000313" key="6">
    <source>
        <dbReference type="Proteomes" id="UP000321393"/>
    </source>
</evidence>
<evidence type="ECO:0000313" key="4">
    <source>
        <dbReference type="EMBL" id="KAA0039530.1"/>
    </source>
</evidence>
<dbReference type="EMBL" id="SSTE01018412">
    <property type="protein sequence ID" value="KAA0039530.1"/>
    <property type="molecule type" value="Genomic_DNA"/>
</dbReference>
<reference evidence="6 7" key="1">
    <citation type="submission" date="2019-08" db="EMBL/GenBank/DDBJ databases">
        <title>Draft genome sequences of two oriental melons (Cucumis melo L. var makuwa).</title>
        <authorList>
            <person name="Kwon S.-Y."/>
        </authorList>
    </citation>
    <scope>NUCLEOTIDE SEQUENCE [LARGE SCALE GENOMIC DNA]</scope>
    <source>
        <strain evidence="7">cv. Chang Bougi</strain>
        <strain evidence="6">cv. SW 3</strain>
        <tissue evidence="5">Leaf</tissue>
    </source>
</reference>
<dbReference type="Proteomes" id="UP000321393">
    <property type="component" value="Unassembled WGS sequence"/>
</dbReference>
<evidence type="ECO:0000313" key="5">
    <source>
        <dbReference type="EMBL" id="TYK15283.1"/>
    </source>
</evidence>
<proteinExistence type="inferred from homology"/>
<feature type="signal peptide" evidence="2">
    <location>
        <begin position="1"/>
        <end position="32"/>
    </location>
</feature>
<dbReference type="Pfam" id="PF03195">
    <property type="entry name" value="LOB"/>
    <property type="match status" value="1"/>
</dbReference>
<dbReference type="PROSITE" id="PS50891">
    <property type="entry name" value="LOB"/>
    <property type="match status" value="1"/>
</dbReference>
<evidence type="ECO:0000259" key="3">
    <source>
        <dbReference type="PROSITE" id="PS50891"/>
    </source>
</evidence>
<dbReference type="STRING" id="1194695.A0A5D3CTR4"/>
<evidence type="ECO:0000256" key="2">
    <source>
        <dbReference type="SAM" id="SignalP"/>
    </source>
</evidence>
<dbReference type="EMBL" id="SSTD01008704">
    <property type="protein sequence ID" value="TYK15283.1"/>
    <property type="molecule type" value="Genomic_DNA"/>
</dbReference>